<dbReference type="Proteomes" id="UP000199340">
    <property type="component" value="Unassembled WGS sequence"/>
</dbReference>
<feature type="transmembrane region" description="Helical" evidence="1">
    <location>
        <begin position="14"/>
        <end position="36"/>
    </location>
</feature>
<keyword evidence="1" id="KW-1133">Transmembrane helix</keyword>
<sequence length="157" mass="16874">MQNEVLARVEPSALLRWIGLSVIATLGVLLLWMGVAGAQVDAIWRVVLVALGFLSLVLGVRMHAATAVGLVLTRDGLRDGNGVVLADADEIEGIERGAFAFKPSKGFVLVLKKAKPRAWMPGLWWRWGRRVGVGGVTPGHQTKAMAEAIQTLLSDRA</sequence>
<protein>
    <recommendedName>
        <fullName evidence="4">PH domain-containing protein</fullName>
    </recommendedName>
</protein>
<evidence type="ECO:0008006" key="4">
    <source>
        <dbReference type="Google" id="ProtNLM"/>
    </source>
</evidence>
<evidence type="ECO:0000256" key="1">
    <source>
        <dbReference type="SAM" id="Phobius"/>
    </source>
</evidence>
<keyword evidence="1" id="KW-0812">Transmembrane</keyword>
<name>A0A1G8ID07_9RHOB</name>
<dbReference type="STRING" id="490829.SAMN05421850_101873"/>
<accession>A0A1G8ID07</accession>
<reference evidence="2 3" key="1">
    <citation type="submission" date="2016-10" db="EMBL/GenBank/DDBJ databases">
        <authorList>
            <person name="de Groot N.N."/>
        </authorList>
    </citation>
    <scope>NUCLEOTIDE SEQUENCE [LARGE SCALE GENOMIC DNA]</scope>
    <source>
        <strain evidence="2 3">DSM 28010</strain>
    </source>
</reference>
<evidence type="ECO:0000313" key="2">
    <source>
        <dbReference type="EMBL" id="SDI16898.1"/>
    </source>
</evidence>
<proteinExistence type="predicted"/>
<dbReference type="RefSeq" id="WP_090026760.1">
    <property type="nucleotide sequence ID" value="NZ_FNEB01000001.1"/>
</dbReference>
<keyword evidence="1" id="KW-0472">Membrane</keyword>
<gene>
    <name evidence="2" type="ORF">SAMN05421850_101873</name>
</gene>
<evidence type="ECO:0000313" key="3">
    <source>
        <dbReference type="Proteomes" id="UP000199340"/>
    </source>
</evidence>
<organism evidence="2 3">
    <name type="scientific">Lutimaribacter saemankumensis</name>
    <dbReference type="NCBI Taxonomy" id="490829"/>
    <lineage>
        <taxon>Bacteria</taxon>
        <taxon>Pseudomonadati</taxon>
        <taxon>Pseudomonadota</taxon>
        <taxon>Alphaproteobacteria</taxon>
        <taxon>Rhodobacterales</taxon>
        <taxon>Roseobacteraceae</taxon>
        <taxon>Lutimaribacter</taxon>
    </lineage>
</organism>
<dbReference type="EMBL" id="FNEB01000001">
    <property type="protein sequence ID" value="SDI16898.1"/>
    <property type="molecule type" value="Genomic_DNA"/>
</dbReference>
<keyword evidence="3" id="KW-1185">Reference proteome</keyword>
<dbReference type="AlphaFoldDB" id="A0A1G8ID07"/>
<dbReference type="OrthoDB" id="7862519at2"/>